<sequence>MVPGDGVIRAPSIINPIELGGRSHGEHEGGMVTSRSLTVVTPASFYGVVAGGFCVSVPFQPGVMRRSEGIMQFLAGGGLPNLKPGHVHGIALVMETSLHQSYVDDHRILYPQEGEHRWFKRPRGANNRRWTRFEKGKDVVSGLMGIPAQESSRPNVEDDSRVRTGLL</sequence>
<feature type="region of interest" description="Disordered" evidence="1">
    <location>
        <begin position="148"/>
        <end position="167"/>
    </location>
</feature>
<evidence type="ECO:0000313" key="3">
    <source>
        <dbReference type="Proteomes" id="UP001141806"/>
    </source>
</evidence>
<organism evidence="2 3">
    <name type="scientific">Protea cynaroides</name>
    <dbReference type="NCBI Taxonomy" id="273540"/>
    <lineage>
        <taxon>Eukaryota</taxon>
        <taxon>Viridiplantae</taxon>
        <taxon>Streptophyta</taxon>
        <taxon>Embryophyta</taxon>
        <taxon>Tracheophyta</taxon>
        <taxon>Spermatophyta</taxon>
        <taxon>Magnoliopsida</taxon>
        <taxon>Proteales</taxon>
        <taxon>Proteaceae</taxon>
        <taxon>Protea</taxon>
    </lineage>
</organism>
<proteinExistence type="predicted"/>
<accession>A0A9Q0K1M7</accession>
<keyword evidence="3" id="KW-1185">Reference proteome</keyword>
<dbReference type="AlphaFoldDB" id="A0A9Q0K1M7"/>
<reference evidence="2" key="1">
    <citation type="journal article" date="2023" name="Plant J.">
        <title>The genome of the king protea, Protea cynaroides.</title>
        <authorList>
            <person name="Chang J."/>
            <person name="Duong T.A."/>
            <person name="Schoeman C."/>
            <person name="Ma X."/>
            <person name="Roodt D."/>
            <person name="Barker N."/>
            <person name="Li Z."/>
            <person name="Van de Peer Y."/>
            <person name="Mizrachi E."/>
        </authorList>
    </citation>
    <scope>NUCLEOTIDE SEQUENCE</scope>
    <source>
        <tissue evidence="2">Young leaves</tissue>
    </source>
</reference>
<name>A0A9Q0K1M7_9MAGN</name>
<gene>
    <name evidence="2" type="ORF">NE237_020424</name>
</gene>
<protein>
    <submittedName>
        <fullName evidence="2">Uncharacterized protein</fullName>
    </submittedName>
</protein>
<comment type="caution">
    <text evidence="2">The sequence shown here is derived from an EMBL/GenBank/DDBJ whole genome shotgun (WGS) entry which is preliminary data.</text>
</comment>
<feature type="compositionally biased region" description="Basic and acidic residues" evidence="1">
    <location>
        <begin position="155"/>
        <end position="167"/>
    </location>
</feature>
<dbReference type="Proteomes" id="UP001141806">
    <property type="component" value="Unassembled WGS sequence"/>
</dbReference>
<dbReference type="EMBL" id="JAMYWD010000009">
    <property type="protein sequence ID" value="KAJ4960514.1"/>
    <property type="molecule type" value="Genomic_DNA"/>
</dbReference>
<evidence type="ECO:0000256" key="1">
    <source>
        <dbReference type="SAM" id="MobiDB-lite"/>
    </source>
</evidence>
<evidence type="ECO:0000313" key="2">
    <source>
        <dbReference type="EMBL" id="KAJ4960514.1"/>
    </source>
</evidence>